<dbReference type="EMBL" id="CM056818">
    <property type="protein sequence ID" value="KAJ8621556.1"/>
    <property type="molecule type" value="Genomic_DNA"/>
</dbReference>
<evidence type="ECO:0000313" key="2">
    <source>
        <dbReference type="Proteomes" id="UP001234297"/>
    </source>
</evidence>
<gene>
    <name evidence="1" type="ORF">MRB53_030085</name>
</gene>
<accession>A0ACC2KKB6</accession>
<comment type="caution">
    <text evidence="1">The sequence shown here is derived from an EMBL/GenBank/DDBJ whole genome shotgun (WGS) entry which is preliminary data.</text>
</comment>
<evidence type="ECO:0000313" key="1">
    <source>
        <dbReference type="EMBL" id="KAJ8621556.1"/>
    </source>
</evidence>
<sequence>MSCKNAGEPRCNELQESQASIGLYETQKEVICNQIKMIFFSNEATVARHGAINLTRQRPPDHRELPSPFTAAEPDQESVASDLFFFRRLRGTPDRKPRTLNGFSSASISSNQMWPTI</sequence>
<proteinExistence type="predicted"/>
<dbReference type="Proteomes" id="UP001234297">
    <property type="component" value="Chromosome 10"/>
</dbReference>
<reference evidence="1 2" key="1">
    <citation type="journal article" date="2022" name="Hortic Res">
        <title>A haplotype resolved chromosomal level avocado genome allows analysis of novel avocado genes.</title>
        <authorList>
            <person name="Nath O."/>
            <person name="Fletcher S.J."/>
            <person name="Hayward A."/>
            <person name="Shaw L.M."/>
            <person name="Masouleh A.K."/>
            <person name="Furtado A."/>
            <person name="Henry R.J."/>
            <person name="Mitter N."/>
        </authorList>
    </citation>
    <scope>NUCLEOTIDE SEQUENCE [LARGE SCALE GENOMIC DNA]</scope>
    <source>
        <strain evidence="2">cv. Hass</strain>
    </source>
</reference>
<protein>
    <submittedName>
        <fullName evidence="1">Uncharacterized protein</fullName>
    </submittedName>
</protein>
<organism evidence="1 2">
    <name type="scientific">Persea americana</name>
    <name type="common">Avocado</name>
    <dbReference type="NCBI Taxonomy" id="3435"/>
    <lineage>
        <taxon>Eukaryota</taxon>
        <taxon>Viridiplantae</taxon>
        <taxon>Streptophyta</taxon>
        <taxon>Embryophyta</taxon>
        <taxon>Tracheophyta</taxon>
        <taxon>Spermatophyta</taxon>
        <taxon>Magnoliopsida</taxon>
        <taxon>Magnoliidae</taxon>
        <taxon>Laurales</taxon>
        <taxon>Lauraceae</taxon>
        <taxon>Persea</taxon>
    </lineage>
</organism>
<keyword evidence="2" id="KW-1185">Reference proteome</keyword>
<name>A0ACC2KKB6_PERAE</name>